<dbReference type="GO" id="GO:0003676">
    <property type="term" value="F:nucleic acid binding"/>
    <property type="evidence" value="ECO:0007669"/>
    <property type="project" value="InterPro"/>
</dbReference>
<sequence>MELCQPGGRVVQNDDDDDDDAGIVSLLWVEFWAIYKGMQLTKDCGFMCIEVKSDLSSVVSLISNDCGL</sequence>
<proteinExistence type="predicted"/>
<gene>
    <name evidence="2" type="ORF">L195_g009378</name>
</gene>
<evidence type="ECO:0000259" key="1">
    <source>
        <dbReference type="Pfam" id="PF13456"/>
    </source>
</evidence>
<dbReference type="EMBL" id="ASHM01005515">
    <property type="protein sequence ID" value="PNY12741.1"/>
    <property type="molecule type" value="Genomic_DNA"/>
</dbReference>
<evidence type="ECO:0000313" key="2">
    <source>
        <dbReference type="EMBL" id="PNY12741.1"/>
    </source>
</evidence>
<name>A0A2K3PBS8_TRIPR</name>
<evidence type="ECO:0000313" key="3">
    <source>
        <dbReference type="Proteomes" id="UP000236291"/>
    </source>
</evidence>
<dbReference type="InterPro" id="IPR002156">
    <property type="entry name" value="RNaseH_domain"/>
</dbReference>
<dbReference type="AlphaFoldDB" id="A0A2K3PBS8"/>
<dbReference type="Proteomes" id="UP000236291">
    <property type="component" value="Unassembled WGS sequence"/>
</dbReference>
<reference evidence="2 3" key="1">
    <citation type="journal article" date="2014" name="Am. J. Bot.">
        <title>Genome assembly and annotation for red clover (Trifolium pratense; Fabaceae).</title>
        <authorList>
            <person name="Istvanek J."/>
            <person name="Jaros M."/>
            <person name="Krenek A."/>
            <person name="Repkova J."/>
        </authorList>
    </citation>
    <scope>NUCLEOTIDE SEQUENCE [LARGE SCALE GENOMIC DNA]</scope>
    <source>
        <strain evidence="3">cv. Tatra</strain>
        <tissue evidence="2">Young leaves</tissue>
    </source>
</reference>
<dbReference type="Pfam" id="PF13456">
    <property type="entry name" value="RVT_3"/>
    <property type="match status" value="1"/>
</dbReference>
<protein>
    <recommendedName>
        <fullName evidence="1">RNase H type-1 domain-containing protein</fullName>
    </recommendedName>
</protein>
<dbReference type="GO" id="GO:0004523">
    <property type="term" value="F:RNA-DNA hybrid ribonuclease activity"/>
    <property type="evidence" value="ECO:0007669"/>
    <property type="project" value="InterPro"/>
</dbReference>
<feature type="domain" description="RNase H type-1" evidence="1">
    <location>
        <begin position="28"/>
        <end position="64"/>
    </location>
</feature>
<accession>A0A2K3PBS8</accession>
<comment type="caution">
    <text evidence="2">The sequence shown here is derived from an EMBL/GenBank/DDBJ whole genome shotgun (WGS) entry which is preliminary data.</text>
</comment>
<organism evidence="2 3">
    <name type="scientific">Trifolium pratense</name>
    <name type="common">Red clover</name>
    <dbReference type="NCBI Taxonomy" id="57577"/>
    <lineage>
        <taxon>Eukaryota</taxon>
        <taxon>Viridiplantae</taxon>
        <taxon>Streptophyta</taxon>
        <taxon>Embryophyta</taxon>
        <taxon>Tracheophyta</taxon>
        <taxon>Spermatophyta</taxon>
        <taxon>Magnoliopsida</taxon>
        <taxon>eudicotyledons</taxon>
        <taxon>Gunneridae</taxon>
        <taxon>Pentapetalae</taxon>
        <taxon>rosids</taxon>
        <taxon>fabids</taxon>
        <taxon>Fabales</taxon>
        <taxon>Fabaceae</taxon>
        <taxon>Papilionoideae</taxon>
        <taxon>50 kb inversion clade</taxon>
        <taxon>NPAAA clade</taxon>
        <taxon>Hologalegina</taxon>
        <taxon>IRL clade</taxon>
        <taxon>Trifolieae</taxon>
        <taxon>Trifolium</taxon>
    </lineage>
</organism>
<reference evidence="2 3" key="2">
    <citation type="journal article" date="2017" name="Front. Plant Sci.">
        <title>Gene Classification and Mining of Molecular Markers Useful in Red Clover (Trifolium pratense) Breeding.</title>
        <authorList>
            <person name="Istvanek J."/>
            <person name="Dluhosova J."/>
            <person name="Dluhos P."/>
            <person name="Patkova L."/>
            <person name="Nedelnik J."/>
            <person name="Repkova J."/>
        </authorList>
    </citation>
    <scope>NUCLEOTIDE SEQUENCE [LARGE SCALE GENOMIC DNA]</scope>
    <source>
        <strain evidence="3">cv. Tatra</strain>
        <tissue evidence="2">Young leaves</tissue>
    </source>
</reference>